<feature type="transmembrane region" description="Helical" evidence="1">
    <location>
        <begin position="14"/>
        <end position="35"/>
    </location>
</feature>
<sequence>MNTFLHTALTLPTVLWSVLLTVCAAYWALSAAGLLDGDSVDHLLGADTGTHGPDAGGPDGGAGVGLLSRVGLGGVPAGLSLTLLAFVGWVLTYFTHLLLLPLLPGPLSGLAAPVTLLVSLLLGTLVTSAFLRPARALYSRLTPPPPALIGRVGEVRSAFVDAHSGRASFEDGGAGLVLQVRTHPPDRPARGAAVVIVSFDAQSGTYLVASELAGSTHPPPAATLKS</sequence>
<reference evidence="3" key="1">
    <citation type="journal article" date="2019" name="Int. J. Syst. Evol. Microbiol.">
        <title>The Global Catalogue of Microorganisms (GCM) 10K type strain sequencing project: providing services to taxonomists for standard genome sequencing and annotation.</title>
        <authorList>
            <consortium name="The Broad Institute Genomics Platform"/>
            <consortium name="The Broad Institute Genome Sequencing Center for Infectious Disease"/>
            <person name="Wu L."/>
            <person name="Ma J."/>
        </authorList>
    </citation>
    <scope>NUCLEOTIDE SEQUENCE [LARGE SCALE GENOMIC DNA]</scope>
    <source>
        <strain evidence="3">JCM 31406</strain>
    </source>
</reference>
<evidence type="ECO:0000313" key="3">
    <source>
        <dbReference type="Proteomes" id="UP000620633"/>
    </source>
</evidence>
<organism evidence="2 3">
    <name type="scientific">Deinococcus knuensis</name>
    <dbReference type="NCBI Taxonomy" id="1837380"/>
    <lineage>
        <taxon>Bacteria</taxon>
        <taxon>Thermotogati</taxon>
        <taxon>Deinococcota</taxon>
        <taxon>Deinococci</taxon>
        <taxon>Deinococcales</taxon>
        <taxon>Deinococcaceae</taxon>
        <taxon>Deinococcus</taxon>
    </lineage>
</organism>
<keyword evidence="1" id="KW-0472">Membrane</keyword>
<comment type="caution">
    <text evidence="2">The sequence shown here is derived from an EMBL/GenBank/DDBJ whole genome shotgun (WGS) entry which is preliminary data.</text>
</comment>
<proteinExistence type="predicted"/>
<name>A0ABQ2SPB4_9DEIO</name>
<keyword evidence="1" id="KW-1133">Transmembrane helix</keyword>
<protein>
    <recommendedName>
        <fullName evidence="4">DUF1449 family protein</fullName>
    </recommendedName>
</protein>
<evidence type="ECO:0000256" key="1">
    <source>
        <dbReference type="SAM" id="Phobius"/>
    </source>
</evidence>
<dbReference type="EMBL" id="BMQO01000017">
    <property type="protein sequence ID" value="GGS35558.1"/>
    <property type="molecule type" value="Genomic_DNA"/>
</dbReference>
<dbReference type="RefSeq" id="WP_189102928.1">
    <property type="nucleotide sequence ID" value="NZ_BMQO01000017.1"/>
</dbReference>
<keyword evidence="1" id="KW-0812">Transmembrane</keyword>
<evidence type="ECO:0008006" key="4">
    <source>
        <dbReference type="Google" id="ProtNLM"/>
    </source>
</evidence>
<accession>A0ABQ2SPB4</accession>
<feature type="transmembrane region" description="Helical" evidence="1">
    <location>
        <begin position="77"/>
        <end position="98"/>
    </location>
</feature>
<gene>
    <name evidence="2" type="ORF">GCM10008961_29080</name>
</gene>
<dbReference type="Proteomes" id="UP000620633">
    <property type="component" value="Unassembled WGS sequence"/>
</dbReference>
<keyword evidence="3" id="KW-1185">Reference proteome</keyword>
<evidence type="ECO:0000313" key="2">
    <source>
        <dbReference type="EMBL" id="GGS35558.1"/>
    </source>
</evidence>
<feature type="transmembrane region" description="Helical" evidence="1">
    <location>
        <begin position="110"/>
        <end position="131"/>
    </location>
</feature>